<feature type="transmembrane region" description="Helical" evidence="9">
    <location>
        <begin position="104"/>
        <end position="126"/>
    </location>
</feature>
<dbReference type="AlphaFoldDB" id="A0ABD2IRI8"/>
<dbReference type="InterPro" id="IPR050746">
    <property type="entry name" value="DAACS"/>
</dbReference>
<protein>
    <recommendedName>
        <fullName evidence="9">Amino acid transporter</fullName>
    </recommendedName>
</protein>
<dbReference type="GO" id="GO:0015293">
    <property type="term" value="F:symporter activity"/>
    <property type="evidence" value="ECO:0007669"/>
    <property type="project" value="UniProtKB-UniRule"/>
</dbReference>
<evidence type="ECO:0000256" key="10">
    <source>
        <dbReference type="SAM" id="MobiDB-lite"/>
    </source>
</evidence>
<dbReference type="InterPro" id="IPR001991">
    <property type="entry name" value="Na-dicarboxylate_symporter"/>
</dbReference>
<dbReference type="EMBL" id="JBICBT010001170">
    <property type="protein sequence ID" value="KAL3080200.1"/>
    <property type="molecule type" value="Genomic_DNA"/>
</dbReference>
<comment type="subcellular location">
    <subcellularLocation>
        <location evidence="1 9">Membrane</location>
        <topology evidence="1 9">Multi-pass membrane protein</topology>
    </subcellularLocation>
</comment>
<dbReference type="PRINTS" id="PR00173">
    <property type="entry name" value="EDTRNSPORT"/>
</dbReference>
<proteinExistence type="inferred from homology"/>
<evidence type="ECO:0000256" key="9">
    <source>
        <dbReference type="RuleBase" id="RU361216"/>
    </source>
</evidence>
<feature type="compositionally biased region" description="Low complexity" evidence="10">
    <location>
        <begin position="543"/>
        <end position="555"/>
    </location>
</feature>
<feature type="transmembrane region" description="Helical" evidence="9">
    <location>
        <begin position="430"/>
        <end position="456"/>
    </location>
</feature>
<evidence type="ECO:0000313" key="12">
    <source>
        <dbReference type="Proteomes" id="UP001620626"/>
    </source>
</evidence>
<keyword evidence="12" id="KW-1185">Reference proteome</keyword>
<dbReference type="InterPro" id="IPR036458">
    <property type="entry name" value="Na:dicarbo_symporter_sf"/>
</dbReference>
<evidence type="ECO:0000256" key="2">
    <source>
        <dbReference type="ARBA" id="ARBA00006148"/>
    </source>
</evidence>
<evidence type="ECO:0000256" key="1">
    <source>
        <dbReference type="ARBA" id="ARBA00004141"/>
    </source>
</evidence>
<keyword evidence="4 9" id="KW-0812">Transmembrane</keyword>
<feature type="transmembrane region" description="Helical" evidence="9">
    <location>
        <begin position="224"/>
        <end position="241"/>
    </location>
</feature>
<dbReference type="Pfam" id="PF00375">
    <property type="entry name" value="SDF"/>
    <property type="match status" value="1"/>
</dbReference>
<dbReference type="PANTHER" id="PTHR11958:SF99">
    <property type="entry name" value="SODIUM-DEPENDENT EXCITATORY AMINO ACID TRANSPORTER GLT-6-RELATED"/>
    <property type="match status" value="1"/>
</dbReference>
<dbReference type="Gene3D" id="1.10.3860.10">
    <property type="entry name" value="Sodium:dicarboxylate symporter"/>
    <property type="match status" value="1"/>
</dbReference>
<dbReference type="GO" id="GO:1902475">
    <property type="term" value="P:L-alpha-amino acid transmembrane transport"/>
    <property type="evidence" value="ECO:0007669"/>
    <property type="project" value="UniProtKB-ARBA"/>
</dbReference>
<comment type="caution">
    <text evidence="11">The sequence shown here is derived from an EMBL/GenBank/DDBJ whole genome shotgun (WGS) entry which is preliminary data.</text>
</comment>
<keyword evidence="6 9" id="KW-1133">Transmembrane helix</keyword>
<evidence type="ECO:0000256" key="5">
    <source>
        <dbReference type="ARBA" id="ARBA00022847"/>
    </source>
</evidence>
<dbReference type="PANTHER" id="PTHR11958">
    <property type="entry name" value="SODIUM/DICARBOXYLATE SYMPORTER-RELATED"/>
    <property type="match status" value="1"/>
</dbReference>
<evidence type="ECO:0000256" key="7">
    <source>
        <dbReference type="ARBA" id="ARBA00023136"/>
    </source>
</evidence>
<feature type="transmembrane region" description="Helical" evidence="9">
    <location>
        <begin position="262"/>
        <end position="283"/>
    </location>
</feature>
<feature type="transmembrane region" description="Helical" evidence="9">
    <location>
        <begin position="295"/>
        <end position="321"/>
    </location>
</feature>
<accession>A0ABD2IRI8</accession>
<organism evidence="11 12">
    <name type="scientific">Heterodera trifolii</name>
    <dbReference type="NCBI Taxonomy" id="157864"/>
    <lineage>
        <taxon>Eukaryota</taxon>
        <taxon>Metazoa</taxon>
        <taxon>Ecdysozoa</taxon>
        <taxon>Nematoda</taxon>
        <taxon>Chromadorea</taxon>
        <taxon>Rhabditida</taxon>
        <taxon>Tylenchina</taxon>
        <taxon>Tylenchomorpha</taxon>
        <taxon>Tylenchoidea</taxon>
        <taxon>Heteroderidae</taxon>
        <taxon>Heteroderinae</taxon>
        <taxon>Heterodera</taxon>
    </lineage>
</organism>
<keyword evidence="3 9" id="KW-0813">Transport</keyword>
<comment type="similarity">
    <text evidence="2 9">Belongs to the dicarboxylate/amino acid:cation symporter (DAACS) (TC 2.A.23) family.</text>
</comment>
<dbReference type="GO" id="GO:0016020">
    <property type="term" value="C:membrane"/>
    <property type="evidence" value="ECO:0007669"/>
    <property type="project" value="UniProtKB-SubCell"/>
</dbReference>
<feature type="transmembrane region" description="Helical" evidence="9">
    <location>
        <begin position="30"/>
        <end position="49"/>
    </location>
</feature>
<dbReference type="PROSITE" id="PS00714">
    <property type="entry name" value="NA_DICARBOXYL_SYMP_2"/>
    <property type="match status" value="1"/>
</dbReference>
<feature type="transmembrane region" description="Helical" evidence="9">
    <location>
        <begin position="69"/>
        <end position="92"/>
    </location>
</feature>
<evidence type="ECO:0000256" key="8">
    <source>
        <dbReference type="ARBA" id="ARBA00023180"/>
    </source>
</evidence>
<keyword evidence="7 9" id="KW-0472">Membrane</keyword>
<gene>
    <name evidence="11" type="ORF">niasHT_035720</name>
</gene>
<evidence type="ECO:0000313" key="11">
    <source>
        <dbReference type="EMBL" id="KAL3080200.1"/>
    </source>
</evidence>
<dbReference type="InterPro" id="IPR018107">
    <property type="entry name" value="Na-dicarboxylate_symporter_CS"/>
</dbReference>
<feature type="transmembrane region" description="Helical" evidence="9">
    <location>
        <begin position="404"/>
        <end position="424"/>
    </location>
</feature>
<evidence type="ECO:0000256" key="3">
    <source>
        <dbReference type="ARBA" id="ARBA00022448"/>
    </source>
</evidence>
<reference evidence="11 12" key="1">
    <citation type="submission" date="2024-10" db="EMBL/GenBank/DDBJ databases">
        <authorList>
            <person name="Kim D."/>
        </authorList>
    </citation>
    <scope>NUCLEOTIDE SEQUENCE [LARGE SCALE GENOMIC DNA]</scope>
    <source>
        <strain evidence="11">BH-2024</strain>
    </source>
</reference>
<dbReference type="Proteomes" id="UP001620626">
    <property type="component" value="Unassembled WGS sequence"/>
</dbReference>
<name>A0ABD2IRI8_9BILA</name>
<keyword evidence="8" id="KW-0325">Glycoprotein</keyword>
<sequence length="568" mass="61353">MPNLGHYRIVGGSRVLENSNGSPGFLRRNLLLILTVSAVGVGVLLGVGLRQVEPNYRMIKLVGFPGELLMRMLKCVVVPLIVASLVTGLAQLNIRDSGRIGGIAVLYYLVTTTIAVMTGIFLVLTIRPGDLGQGTNGDGHLRNGSNTKPTDTMDTMLDLIRNMLPDNLLGTALRQQQTAYYCVIDGRKTTSRALCEKHTVLLPEAQRDRFIRTELQNIDGSSNILGIIVCSIIVGIVLSQMGDKARAMIDFFSVLDQVSMRIIGWLMWYSPIGIASLIAAKVLEVERLGDTLSRLGLFCATVMAGFAIHFLITLPLIYFLMTRKNPLRFCQGMLQAMAVAFGTASSAATLPTTIRCLEQHLCIDRRVCRFVLPVGATINMDGSAMYEAVATVFIAQMVGRTLNIGQVVVISLTSTLASIGAASIPSGALVAMVMILTAVDLPIEFITLILAVDWFLDRFRTSINVLGDAYGAAIVHHHCREHLSPAAAERPMNGFVVTNNELKPLRKNDGIDQMITFPANGIAIGANNHLLLVENENADKNDGGSSRSSAASEGSADGRRPLVNADYS</sequence>
<feature type="region of interest" description="Disordered" evidence="10">
    <location>
        <begin position="537"/>
        <end position="568"/>
    </location>
</feature>
<dbReference type="SUPFAM" id="SSF118215">
    <property type="entry name" value="Proton glutamate symport protein"/>
    <property type="match status" value="1"/>
</dbReference>
<evidence type="ECO:0000256" key="4">
    <source>
        <dbReference type="ARBA" id="ARBA00022692"/>
    </source>
</evidence>
<keyword evidence="5 9" id="KW-0769">Symport</keyword>
<evidence type="ECO:0000256" key="6">
    <source>
        <dbReference type="ARBA" id="ARBA00022989"/>
    </source>
</evidence>